<feature type="transmembrane region" description="Helical" evidence="1">
    <location>
        <begin position="73"/>
        <end position="90"/>
    </location>
</feature>
<dbReference type="Proteomes" id="UP001597273">
    <property type="component" value="Unassembled WGS sequence"/>
</dbReference>
<evidence type="ECO:0000256" key="1">
    <source>
        <dbReference type="SAM" id="Phobius"/>
    </source>
</evidence>
<keyword evidence="1" id="KW-0472">Membrane</keyword>
<comment type="caution">
    <text evidence="3">The sequence shown here is derived from an EMBL/GenBank/DDBJ whole genome shotgun (WGS) entry which is preliminary data.</text>
</comment>
<dbReference type="Gene3D" id="3.40.50.1820">
    <property type="entry name" value="alpha/beta hydrolase"/>
    <property type="match status" value="1"/>
</dbReference>
<reference evidence="4" key="1">
    <citation type="journal article" date="2019" name="Int. J. Syst. Evol. Microbiol.">
        <title>The Global Catalogue of Microorganisms (GCM) 10K type strain sequencing project: providing services to taxonomists for standard genome sequencing and annotation.</title>
        <authorList>
            <consortium name="The Broad Institute Genomics Platform"/>
            <consortium name="The Broad Institute Genome Sequencing Center for Infectious Disease"/>
            <person name="Wu L."/>
            <person name="Ma J."/>
        </authorList>
    </citation>
    <scope>NUCLEOTIDE SEQUENCE [LARGE SCALE GENOMIC DNA]</scope>
    <source>
        <strain evidence="4">CGMCC 1.15475</strain>
    </source>
</reference>
<dbReference type="GO" id="GO:0016787">
    <property type="term" value="F:hydrolase activity"/>
    <property type="evidence" value="ECO:0007669"/>
    <property type="project" value="UniProtKB-KW"/>
</dbReference>
<evidence type="ECO:0000313" key="3">
    <source>
        <dbReference type="EMBL" id="MFD1863728.1"/>
    </source>
</evidence>
<dbReference type="InterPro" id="IPR022742">
    <property type="entry name" value="Hydrolase_4"/>
</dbReference>
<evidence type="ECO:0000313" key="4">
    <source>
        <dbReference type="Proteomes" id="UP001597273"/>
    </source>
</evidence>
<dbReference type="PANTHER" id="PTHR42886">
    <property type="entry name" value="RE40534P-RELATED"/>
    <property type="match status" value="1"/>
</dbReference>
<feature type="domain" description="Serine aminopeptidase S33" evidence="2">
    <location>
        <begin position="5"/>
        <end position="211"/>
    </location>
</feature>
<organism evidence="3 4">
    <name type="scientific">Planococcus chinensis</name>
    <dbReference type="NCBI Taxonomy" id="272917"/>
    <lineage>
        <taxon>Bacteria</taxon>
        <taxon>Bacillati</taxon>
        <taxon>Bacillota</taxon>
        <taxon>Bacilli</taxon>
        <taxon>Bacillales</taxon>
        <taxon>Caryophanaceae</taxon>
        <taxon>Planococcus</taxon>
    </lineage>
</organism>
<keyword evidence="1" id="KW-0812">Transmembrane</keyword>
<evidence type="ECO:0000259" key="2">
    <source>
        <dbReference type="Pfam" id="PF12146"/>
    </source>
</evidence>
<dbReference type="InterPro" id="IPR029058">
    <property type="entry name" value="AB_hydrolase_fold"/>
</dbReference>
<dbReference type="PANTHER" id="PTHR42886:SF29">
    <property type="entry name" value="PUMMELIG, ISOFORM A"/>
    <property type="match status" value="1"/>
</dbReference>
<name>A0ABW4QJJ5_9BACL</name>
<gene>
    <name evidence="3" type="ORF">ACFSDB_12425</name>
</gene>
<protein>
    <submittedName>
        <fullName evidence="3">Alpha/beta hydrolase</fullName>
    </submittedName>
</protein>
<dbReference type="Pfam" id="PF12146">
    <property type="entry name" value="Hydrolase_4"/>
    <property type="match status" value="1"/>
</dbReference>
<dbReference type="RefSeq" id="WP_204893392.1">
    <property type="nucleotide sequence ID" value="NZ_JBHUFW010000010.1"/>
</dbReference>
<proteinExistence type="predicted"/>
<dbReference type="SUPFAM" id="SSF53474">
    <property type="entry name" value="alpha/beta-Hydrolases"/>
    <property type="match status" value="1"/>
</dbReference>
<keyword evidence="1" id="KW-1133">Transmembrane helix</keyword>
<dbReference type="EMBL" id="JBHUFW010000010">
    <property type="protein sequence ID" value="MFD1863728.1"/>
    <property type="molecule type" value="Genomic_DNA"/>
</dbReference>
<keyword evidence="3" id="KW-0378">Hydrolase</keyword>
<accession>A0ABW4QJJ5</accession>
<dbReference type="InterPro" id="IPR012354">
    <property type="entry name" value="Esterase_lipase"/>
</dbReference>
<dbReference type="PIRSF" id="PIRSF017388">
    <property type="entry name" value="Esterase_lipase"/>
    <property type="match status" value="1"/>
</dbReference>
<sequence length="232" mass="26202">MKTGVLCIHGFTGGPYEVQPFADYIMQETDWIVKVPTLPGHGETLALKKMTADHWLMEAELALRELKKETDRIIIVGFSMGGLIALYLAMRYKVEKLVLLSAAAKYISVGQIMEEMKGMAADAAKRKLAENEMFRHYQYKLLHTPMLSTFEFLKVVKLVNPFYQSIRVPVCIVQGLKDGIVPATASEFIYDNIASEEKLVIHSATGRHLICYSDDCEDWFGRALAFMKKGLE</sequence>
<keyword evidence="4" id="KW-1185">Reference proteome</keyword>